<dbReference type="PROSITE" id="PS51257">
    <property type="entry name" value="PROKAR_LIPOPROTEIN"/>
    <property type="match status" value="1"/>
</dbReference>
<dbReference type="RefSeq" id="WP_109606776.1">
    <property type="nucleotide sequence ID" value="NZ_QGHA01000001.1"/>
</dbReference>
<evidence type="ECO:0000313" key="3">
    <source>
        <dbReference type="Proteomes" id="UP000245678"/>
    </source>
</evidence>
<dbReference type="Proteomes" id="UP000245678">
    <property type="component" value="Unassembled WGS sequence"/>
</dbReference>
<feature type="chain" id="PRO_5016316498" description="Lipoprotein" evidence="1">
    <location>
        <begin position="19"/>
        <end position="332"/>
    </location>
</feature>
<protein>
    <recommendedName>
        <fullName evidence="4">Lipoprotein</fullName>
    </recommendedName>
</protein>
<proteinExistence type="predicted"/>
<gene>
    <name evidence="2" type="ORF">LX99_00940</name>
</gene>
<dbReference type="AlphaFoldDB" id="A0A316HZI0"/>
<organism evidence="2 3">
    <name type="scientific">Mucilaginibacter oryzae</name>
    <dbReference type="NCBI Taxonomy" id="468058"/>
    <lineage>
        <taxon>Bacteria</taxon>
        <taxon>Pseudomonadati</taxon>
        <taxon>Bacteroidota</taxon>
        <taxon>Sphingobacteriia</taxon>
        <taxon>Sphingobacteriales</taxon>
        <taxon>Sphingobacteriaceae</taxon>
        <taxon>Mucilaginibacter</taxon>
    </lineage>
</organism>
<sequence>MKTLYPNTIKLLSGFLLAAALQSCVKQSGSWRNDQIPGGKRDDFHKLNEQLLHDLKSNNTDDISNLESKDMLDDRSNLRRIEIVGNTAKTADYELYDEFYVINRHRTSDTVENTSAGINSYRLIYNGIEHEMYFALFLPKDKNLPNQEMVTAMYAKYNYGWKLASLNSNTYKINGKTAPELYTVARQKFDKTQYADARLAAELSLQCNAPNDYWQYTHDADAGKIFQEAAEATATHYRFPLTIDDVASQPKIFRIGNQKNSHGWFPVVYYTTKVSIADTNAVKAENMKIRKVINKLLPGIDADKDYMFYSACSKLPLGAGRVDHFDMTVKLR</sequence>
<reference evidence="2 3" key="1">
    <citation type="submission" date="2018-05" db="EMBL/GenBank/DDBJ databases">
        <title>Genomic Encyclopedia of Archaeal and Bacterial Type Strains, Phase II (KMG-II): from individual species to whole genera.</title>
        <authorList>
            <person name="Goeker M."/>
        </authorList>
    </citation>
    <scope>NUCLEOTIDE SEQUENCE [LARGE SCALE GENOMIC DNA]</scope>
    <source>
        <strain evidence="2 3">DSM 19975</strain>
    </source>
</reference>
<accession>A0A316HZI0</accession>
<name>A0A316HZI0_9SPHI</name>
<evidence type="ECO:0008006" key="4">
    <source>
        <dbReference type="Google" id="ProtNLM"/>
    </source>
</evidence>
<keyword evidence="3" id="KW-1185">Reference proteome</keyword>
<keyword evidence="1" id="KW-0732">Signal</keyword>
<evidence type="ECO:0000256" key="1">
    <source>
        <dbReference type="SAM" id="SignalP"/>
    </source>
</evidence>
<dbReference type="EMBL" id="QGHA01000001">
    <property type="protein sequence ID" value="PWK80472.1"/>
    <property type="molecule type" value="Genomic_DNA"/>
</dbReference>
<feature type="signal peptide" evidence="1">
    <location>
        <begin position="1"/>
        <end position="18"/>
    </location>
</feature>
<evidence type="ECO:0000313" key="2">
    <source>
        <dbReference type="EMBL" id="PWK80472.1"/>
    </source>
</evidence>
<comment type="caution">
    <text evidence="2">The sequence shown here is derived from an EMBL/GenBank/DDBJ whole genome shotgun (WGS) entry which is preliminary data.</text>
</comment>